<dbReference type="EMBL" id="CP000886">
    <property type="protein sequence ID" value="ABX69138.1"/>
    <property type="molecule type" value="Genomic_DNA"/>
</dbReference>
<evidence type="ECO:0000313" key="1">
    <source>
        <dbReference type="EMBL" id="ABX69138.1"/>
    </source>
</evidence>
<organism evidence="1 2">
    <name type="scientific">Salmonella paratyphi B (strain ATCC BAA-1250 / SPB7)</name>
    <dbReference type="NCBI Taxonomy" id="1016998"/>
    <lineage>
        <taxon>Bacteria</taxon>
        <taxon>Pseudomonadati</taxon>
        <taxon>Pseudomonadota</taxon>
        <taxon>Gammaproteobacteria</taxon>
        <taxon>Enterobacterales</taxon>
        <taxon>Enterobacteriaceae</taxon>
        <taxon>Salmonella</taxon>
    </lineage>
</organism>
<protein>
    <submittedName>
        <fullName evidence="1">Uncharacterized protein</fullName>
    </submittedName>
</protein>
<reference evidence="1 2" key="1">
    <citation type="submission" date="2007-11" db="EMBL/GenBank/DDBJ databases">
        <authorList>
            <consortium name="The Salmonella enterica serovar Paratyphi B Genome Sequencing Project"/>
            <person name="McClelland M."/>
            <person name="Sanderson E.K."/>
            <person name="Porwollik S."/>
            <person name="Spieth J."/>
            <person name="Clifton W.S."/>
            <person name="Fulton R."/>
            <person name="Cordes M."/>
            <person name="Wollam A."/>
            <person name="Shah N."/>
            <person name="Pepin K."/>
            <person name="Bhonagiri V."/>
            <person name="Nash W."/>
            <person name="Johnson M."/>
            <person name="Thiruvilangam P."/>
            <person name="Wilson R."/>
        </authorList>
    </citation>
    <scope>NUCLEOTIDE SEQUENCE [LARGE SCALE GENOMIC DNA]</scope>
    <source>
        <strain evidence="2">ATCC BAA-1250 / SPB7</strain>
    </source>
</reference>
<proteinExistence type="predicted"/>
<gene>
    <name evidence="1" type="ordered locus">SPAB_03806</name>
</gene>
<dbReference type="AlphaFoldDB" id="A0A6C6Z5M8"/>
<accession>A0A6C6Z5M8</accession>
<dbReference type="KEGG" id="spq:SPAB_03806"/>
<name>A0A6C6Z5M8_SALPB</name>
<dbReference type="Proteomes" id="UP000008556">
    <property type="component" value="Chromosome"/>
</dbReference>
<sequence length="36" mass="4150">MPLFLANAIFDIFPEFNINLCCGKSYQLPFYDGYLA</sequence>
<evidence type="ECO:0000313" key="2">
    <source>
        <dbReference type="Proteomes" id="UP000008556"/>
    </source>
</evidence>